<dbReference type="InterPro" id="IPR007527">
    <property type="entry name" value="Znf_SWIM"/>
</dbReference>
<proteinExistence type="predicted"/>
<protein>
    <recommendedName>
        <fullName evidence="3">SWIM-type domain-containing protein</fullName>
    </recommendedName>
</protein>
<evidence type="ECO:0000313" key="5">
    <source>
        <dbReference type="Proteomes" id="UP001203852"/>
    </source>
</evidence>
<dbReference type="PROSITE" id="PS50966">
    <property type="entry name" value="ZF_SWIM"/>
    <property type="match status" value="1"/>
</dbReference>
<dbReference type="Proteomes" id="UP001203852">
    <property type="component" value="Unassembled WGS sequence"/>
</dbReference>
<keyword evidence="1" id="KW-0479">Metal-binding</keyword>
<keyword evidence="5" id="KW-1185">Reference proteome</keyword>
<evidence type="ECO:0000256" key="2">
    <source>
        <dbReference type="SAM" id="MobiDB-lite"/>
    </source>
</evidence>
<sequence>MNTTPTRDSRSISMLSSIFQSLSSLHPNISNPSTQAHSTHANPLHTLSVQDTAGARSLFLTLHVLFPHELLPALDLLDRGLVTRLALQHDDSSISPSRNPTRHASEVEGHSETEVEVYYIQSSASATTNHPRKHASSSATFYEVRLDSWNCSCPAFSVSAFQGLSHSTGYDDNYDDNYHHDRFPTLGLDSMPENATYWHFGGVATSKSSGSIPSCKHILAALLAKAAPELFGHGVTVRKVSCEEIVGWGGGWGEFGGG</sequence>
<evidence type="ECO:0000259" key="3">
    <source>
        <dbReference type="PROSITE" id="PS50966"/>
    </source>
</evidence>
<organism evidence="4 5">
    <name type="scientific">Exophiala viscosa</name>
    <dbReference type="NCBI Taxonomy" id="2486360"/>
    <lineage>
        <taxon>Eukaryota</taxon>
        <taxon>Fungi</taxon>
        <taxon>Dikarya</taxon>
        <taxon>Ascomycota</taxon>
        <taxon>Pezizomycotina</taxon>
        <taxon>Eurotiomycetes</taxon>
        <taxon>Chaetothyriomycetidae</taxon>
        <taxon>Chaetothyriales</taxon>
        <taxon>Herpotrichiellaceae</taxon>
        <taxon>Exophiala</taxon>
    </lineage>
</organism>
<dbReference type="EMBL" id="MU404352">
    <property type="protein sequence ID" value="KAI1615244.1"/>
    <property type="molecule type" value="Genomic_DNA"/>
</dbReference>
<accession>A0AAN6E1B6</accession>
<feature type="domain" description="SWIM-type" evidence="3">
    <location>
        <begin position="142"/>
        <end position="226"/>
    </location>
</feature>
<name>A0AAN6E1B6_9EURO</name>
<keyword evidence="1" id="KW-0862">Zinc</keyword>
<dbReference type="AlphaFoldDB" id="A0AAN6E1B6"/>
<gene>
    <name evidence="4" type="ORF">EDD36DRAFT_179829</name>
</gene>
<feature type="region of interest" description="Disordered" evidence="2">
    <location>
        <begin position="91"/>
        <end position="111"/>
    </location>
</feature>
<comment type="caution">
    <text evidence="4">The sequence shown here is derived from an EMBL/GenBank/DDBJ whole genome shotgun (WGS) entry which is preliminary data.</text>
</comment>
<keyword evidence="1" id="KW-0863">Zinc-finger</keyword>
<evidence type="ECO:0000256" key="1">
    <source>
        <dbReference type="PROSITE-ProRule" id="PRU00325"/>
    </source>
</evidence>
<evidence type="ECO:0000313" key="4">
    <source>
        <dbReference type="EMBL" id="KAI1615244.1"/>
    </source>
</evidence>
<reference evidence="4" key="1">
    <citation type="journal article" date="2022" name="bioRxiv">
        <title>Deciphering the potential niche of two novel black yeast fungi from a biological soil crust based on their genomes, phenotypes, and melanin regulation.</title>
        <authorList>
            <consortium name="DOE Joint Genome Institute"/>
            <person name="Carr E.C."/>
            <person name="Barton Q."/>
            <person name="Grambo S."/>
            <person name="Sullivan M."/>
            <person name="Renfro C.M."/>
            <person name="Kuo A."/>
            <person name="Pangilinan J."/>
            <person name="Lipzen A."/>
            <person name="Keymanesh K."/>
            <person name="Savage E."/>
            <person name="Barry K."/>
            <person name="Grigoriev I.V."/>
            <person name="Riekhof W.R."/>
            <person name="Harris S.S."/>
        </authorList>
    </citation>
    <scope>NUCLEOTIDE SEQUENCE</scope>
    <source>
        <strain evidence="4">JF 03-4F</strain>
    </source>
</reference>
<dbReference type="GO" id="GO:0008270">
    <property type="term" value="F:zinc ion binding"/>
    <property type="evidence" value="ECO:0007669"/>
    <property type="project" value="UniProtKB-KW"/>
</dbReference>